<dbReference type="AlphaFoldDB" id="A0A495A0D7"/>
<evidence type="ECO:0000313" key="1">
    <source>
        <dbReference type="EMBL" id="RKQ32725.1"/>
    </source>
</evidence>
<reference evidence="1 2" key="1">
    <citation type="journal article" date="2016" name="Int. J. Syst. Evol. Microbiol.">
        <title>Oceanobacillus halophilus sp. nov., a novel moderately halophilic bacterium from a hypersaline lake.</title>
        <authorList>
            <person name="Amoozegar M.A."/>
            <person name="Bagheri M."/>
            <person name="Makhdoumi A."/>
            <person name="Nikou M.M."/>
            <person name="Fazeli S.A.S."/>
            <person name="Schumann P."/>
            <person name="Sproer C."/>
            <person name="Sanchez-Porro C."/>
            <person name="Ventosa A."/>
        </authorList>
    </citation>
    <scope>NUCLEOTIDE SEQUENCE [LARGE SCALE GENOMIC DNA]</scope>
    <source>
        <strain evidence="1 2">DSM 23996</strain>
    </source>
</reference>
<dbReference type="EMBL" id="RBZP01000009">
    <property type="protein sequence ID" value="RKQ32725.1"/>
    <property type="molecule type" value="Genomic_DNA"/>
</dbReference>
<accession>A0A495A0D7</accession>
<name>A0A495A0D7_9BACI</name>
<comment type="caution">
    <text evidence="1">The sequence shown here is derived from an EMBL/GenBank/DDBJ whole genome shotgun (WGS) entry which is preliminary data.</text>
</comment>
<dbReference type="Proteomes" id="UP000269301">
    <property type="component" value="Unassembled WGS sequence"/>
</dbReference>
<gene>
    <name evidence="1" type="ORF">D8M06_12410</name>
</gene>
<proteinExistence type="predicted"/>
<sequence>MEVIKSTKLAKEIHGDSLKKEDHFFSACDVTLPRRSLSCGKKSIGETALCVSTKEAHQLPAESVVYFRSED</sequence>
<protein>
    <submittedName>
        <fullName evidence="1">Uncharacterized protein</fullName>
    </submittedName>
</protein>
<evidence type="ECO:0000313" key="2">
    <source>
        <dbReference type="Proteomes" id="UP000269301"/>
    </source>
</evidence>
<organism evidence="1 2">
    <name type="scientific">Oceanobacillus halophilus</name>
    <dbReference type="NCBI Taxonomy" id="930130"/>
    <lineage>
        <taxon>Bacteria</taxon>
        <taxon>Bacillati</taxon>
        <taxon>Bacillota</taxon>
        <taxon>Bacilli</taxon>
        <taxon>Bacillales</taxon>
        <taxon>Bacillaceae</taxon>
        <taxon>Oceanobacillus</taxon>
    </lineage>
</organism>
<keyword evidence="2" id="KW-1185">Reference proteome</keyword>